<sequence length="252" mass="29198">MKYSEDVYCPFGGFRHLSNITDENWTFKEGNSKENGILINYIRHTYEKLDRENKIFISEDKSYSIFNTGLFNAYYQPIYAYLVPNKRANEGKATWVIDKFGTSYDLMGNGISNYELPERANYFEEPSLLIFDTNCQINIQFEHILKDPKNVERLPDEVKNSPYLINIFTGAVQTMINQVTANYKLAVPQFYKGRIQLLLPLCLSNKKKPDVALVVTKTSDGKFYQGHTCLTMNMAYNNSRLIAKPESNWLKI</sequence>
<dbReference type="Pfam" id="PF12873">
    <property type="entry name" value="DUF3825"/>
    <property type="match status" value="1"/>
</dbReference>
<keyword evidence="2" id="KW-0614">Plasmid</keyword>
<feature type="domain" description="DUF3825" evidence="1">
    <location>
        <begin position="20"/>
        <end position="249"/>
    </location>
</feature>
<name>A0A6H0UGY7_9LACT</name>
<proteinExistence type="predicted"/>
<protein>
    <submittedName>
        <fullName evidence="2">DUF3825 domain-containing protein</fullName>
    </submittedName>
</protein>
<evidence type="ECO:0000259" key="1">
    <source>
        <dbReference type="Pfam" id="PF12873"/>
    </source>
</evidence>
<organism evidence="2 3">
    <name type="scientific">Pseudolactococcus raffinolactis</name>
    <dbReference type="NCBI Taxonomy" id="1366"/>
    <lineage>
        <taxon>Bacteria</taxon>
        <taxon>Bacillati</taxon>
        <taxon>Bacillota</taxon>
        <taxon>Bacilli</taxon>
        <taxon>Lactobacillales</taxon>
        <taxon>Streptococcaceae</taxon>
        <taxon>Pseudolactococcus</taxon>
    </lineage>
</organism>
<dbReference type="RefSeq" id="WP_167839296.1">
    <property type="nucleotide sequence ID" value="NZ_CP047617.1"/>
</dbReference>
<dbReference type="InterPro" id="IPR024437">
    <property type="entry name" value="DUF3825"/>
</dbReference>
<dbReference type="Proteomes" id="UP000501945">
    <property type="component" value="Plasmid pLraf_19_5_1"/>
</dbReference>
<dbReference type="AlphaFoldDB" id="A0A6H0UGY7"/>
<gene>
    <name evidence="2" type="ORF">GU336_12900</name>
</gene>
<evidence type="ECO:0000313" key="3">
    <source>
        <dbReference type="Proteomes" id="UP000501945"/>
    </source>
</evidence>
<accession>A0A6H0UGY7</accession>
<dbReference type="EMBL" id="CP047617">
    <property type="protein sequence ID" value="QIW55072.1"/>
    <property type="molecule type" value="Genomic_DNA"/>
</dbReference>
<geneLocation type="plasmid" evidence="3">
    <name>plraf_19_5_1</name>
</geneLocation>
<evidence type="ECO:0000313" key="2">
    <source>
        <dbReference type="EMBL" id="QIW55072.1"/>
    </source>
</evidence>
<reference evidence="2 3" key="1">
    <citation type="submission" date="2019-12" db="EMBL/GenBank/DDBJ databases">
        <title>Whole genome sequences of Lactococcus raffinolactis strains isolated from sewage.</title>
        <authorList>
            <person name="Ybazeta G."/>
            <person name="Ross M."/>
            <person name="Brabant-Kirwan D."/>
            <person name="Saleh M."/>
            <person name="Dillon J.A."/>
            <person name="Splinter K."/>
            <person name="Nokhbeh R."/>
        </authorList>
    </citation>
    <scope>NUCLEOTIDE SEQUENCE [LARGE SCALE GENOMIC DNA]</scope>
    <source>
        <strain evidence="2 3">Lr_19_5</strain>
        <plasmid evidence="3">plraf_19_5_1</plasmid>
    </source>
</reference>